<dbReference type="RefSeq" id="WP_408978099.1">
    <property type="nucleotide sequence ID" value="NZ_JBJUVG010000020.1"/>
</dbReference>
<evidence type="ECO:0000313" key="2">
    <source>
        <dbReference type="Proteomes" id="UP001631949"/>
    </source>
</evidence>
<gene>
    <name evidence="1" type="ORF">ACKQTC_08955</name>
</gene>
<dbReference type="SUPFAM" id="SSF55021">
    <property type="entry name" value="ACT-like"/>
    <property type="match status" value="1"/>
</dbReference>
<dbReference type="Proteomes" id="UP001631949">
    <property type="component" value="Unassembled WGS sequence"/>
</dbReference>
<dbReference type="InterPro" id="IPR023860">
    <property type="entry name" value="FeFe-hyd_TM1266"/>
</dbReference>
<dbReference type="EMBL" id="JBJUVG010000020">
    <property type="protein sequence ID" value="MFM9414494.1"/>
    <property type="molecule type" value="Genomic_DNA"/>
</dbReference>
<dbReference type="NCBIfam" id="TIGR03959">
    <property type="entry name" value="hyd_TM1266"/>
    <property type="match status" value="1"/>
</dbReference>
<sequence>METRVAIVSIIVHDKAQVELLNRLLHRYSDWIIGRMGLPYRAKDINIIAIAMDAPQAEISALSGKIGALEGIKAKVCYADKGQVCHGA</sequence>
<dbReference type="Pfam" id="PF21699">
    <property type="entry name" value="TM1266-like"/>
    <property type="match status" value="1"/>
</dbReference>
<dbReference type="Gene3D" id="3.30.70.1150">
    <property type="entry name" value="ACT-like. Chain A, domain 2"/>
    <property type="match status" value="1"/>
</dbReference>
<keyword evidence="2" id="KW-1185">Reference proteome</keyword>
<protein>
    <submittedName>
        <fullName evidence="1">TM1266 family iron-only hydrogenase system putative regulator</fullName>
    </submittedName>
</protein>
<proteinExistence type="predicted"/>
<accession>A0ABW9H414</accession>
<reference evidence="1 2" key="1">
    <citation type="journal article" date="2016" name="Int. J. Syst. Evol. Microbiol.">
        <title>Peptococcus simiae sp. nov., isolated from rhesus macaque faeces and emended description of the genus Peptococcus.</title>
        <authorList>
            <person name="Shkoporov A.N."/>
            <person name="Efimov B.A."/>
            <person name="Kondova I."/>
            <person name="Ouwerling B."/>
            <person name="Chaplin A.V."/>
            <person name="Shcherbakova V.A."/>
            <person name="Langermans J.A.M."/>
        </authorList>
    </citation>
    <scope>NUCLEOTIDE SEQUENCE [LARGE SCALE GENOMIC DNA]</scope>
    <source>
        <strain evidence="1 2">M108</strain>
    </source>
</reference>
<dbReference type="InterPro" id="IPR045865">
    <property type="entry name" value="ACT-like_dom_sf"/>
</dbReference>
<organism evidence="1 2">
    <name type="scientific">Peptococcus simiae</name>
    <dbReference type="NCBI Taxonomy" id="1643805"/>
    <lineage>
        <taxon>Bacteria</taxon>
        <taxon>Bacillati</taxon>
        <taxon>Bacillota</taxon>
        <taxon>Clostridia</taxon>
        <taxon>Eubacteriales</taxon>
        <taxon>Peptococcaceae</taxon>
        <taxon>Peptococcus</taxon>
    </lineage>
</organism>
<comment type="caution">
    <text evidence="1">The sequence shown here is derived from an EMBL/GenBank/DDBJ whole genome shotgun (WGS) entry which is preliminary data.</text>
</comment>
<name>A0ABW9H414_9FIRM</name>
<evidence type="ECO:0000313" key="1">
    <source>
        <dbReference type="EMBL" id="MFM9414494.1"/>
    </source>
</evidence>
<dbReference type="InterPro" id="IPR027271">
    <property type="entry name" value="Acetolactate_synth/TF_NikR_C"/>
</dbReference>